<evidence type="ECO:0008006" key="5">
    <source>
        <dbReference type="Google" id="ProtNLM"/>
    </source>
</evidence>
<dbReference type="AlphaFoldDB" id="J7RXH3"/>
<dbReference type="OMA" id="FEVWSTG"/>
<sequence>MEGAPENENAAGGAGKGTVEGNFTVPVNPRLHSANGTPVMNSIQEEESPETANAIFQTPYLNLEKNRSSVYLDMEPTPGSLNKSAFASPKLARPNSSFYGVKDGNSSSSSIIYNPSFSFGGAKDNNNTSTDATATTNLGGTGSPKFNTTSNEHEAFNQRRRGSTKYIPGVRLGPPTSRNRSPVRSPSPDRTKKSSTMLDSPFNFNTTSLNPHTPPASASRAQFRKGHRYKHSSVSMNFFQEPEVKIPLNIAKSLPIPDLRDILHNLSWPKAYSQLLVVSLQVAACLITYELGHSHSWNDYLTLSHFIAYDIVGSLVIIFVETLSQFEVWFTGSLTFPFGLNRIDVLLSFASAVSLCFVGLDLIFHVVEEIVVVFVEAPKSEHHDNIAATIPHSHYSTKDGESIIQGNNLRLWYTVLGVNALLAVLSLSKIYNVNANCKLKTKNPLVTMAYILYLVVFPFLEGGALSNISDYLATLLIATFIIIHGYTIAGWTSTILLNGFSTTEMAGLALLDYNSDQSLAAQDTTAEISSKEGSQAVKGNTRPRSYTHLPTSTVQTRKKKSLNHDPSVVKSLIKDNIENLPEFKHKCDMKNSGLLISKISFDLYIVLINVTLRNGSNEEEQRLFLAIDKCVKRYLPYSETTIEIDRI</sequence>
<dbReference type="GO" id="GO:0005783">
    <property type="term" value="C:endoplasmic reticulum"/>
    <property type="evidence" value="ECO:0007669"/>
    <property type="project" value="EnsemblFungi"/>
</dbReference>
<dbReference type="OrthoDB" id="5382797at2759"/>
<feature type="compositionally biased region" description="Polar residues" evidence="1">
    <location>
        <begin position="524"/>
        <end position="533"/>
    </location>
</feature>
<protein>
    <recommendedName>
        <fullName evidence="5">Protein ZRG17</fullName>
    </recommendedName>
</protein>
<keyword evidence="2" id="KW-0812">Transmembrane</keyword>
<keyword evidence="4" id="KW-1185">Reference proteome</keyword>
<feature type="transmembrane region" description="Helical" evidence="2">
    <location>
        <begin position="411"/>
        <end position="431"/>
    </location>
</feature>
<evidence type="ECO:0000313" key="3">
    <source>
        <dbReference type="EMBL" id="CCK69782.1"/>
    </source>
</evidence>
<name>J7RXH3_HUIN7</name>
<evidence type="ECO:0000313" key="4">
    <source>
        <dbReference type="Proteomes" id="UP000006310"/>
    </source>
</evidence>
<feature type="compositionally biased region" description="Low complexity" evidence="1">
    <location>
        <begin position="1"/>
        <end position="11"/>
    </location>
</feature>
<dbReference type="HOGENOM" id="CLU_423382_0_0_1"/>
<feature type="compositionally biased region" description="Polar residues" evidence="1">
    <location>
        <begin position="194"/>
        <end position="211"/>
    </location>
</feature>
<feature type="compositionally biased region" description="Polar residues" evidence="1">
    <location>
        <begin position="542"/>
        <end position="555"/>
    </location>
</feature>
<organism evidence="3 4">
    <name type="scientific">Huiozyma naganishii (strain ATCC MYA-139 / BCRC 22969 / CBS 8797 / KCTC 17520 / NBRC 10181 / NCYC 3082 / Yp74L-3)</name>
    <name type="common">Yeast</name>
    <name type="synonym">Kazachstania naganishii</name>
    <dbReference type="NCBI Taxonomy" id="1071383"/>
    <lineage>
        <taxon>Eukaryota</taxon>
        <taxon>Fungi</taxon>
        <taxon>Dikarya</taxon>
        <taxon>Ascomycota</taxon>
        <taxon>Saccharomycotina</taxon>
        <taxon>Saccharomycetes</taxon>
        <taxon>Saccharomycetales</taxon>
        <taxon>Saccharomycetaceae</taxon>
        <taxon>Huiozyma</taxon>
    </lineage>
</organism>
<dbReference type="EMBL" id="HE978317">
    <property type="protein sequence ID" value="CCK69782.1"/>
    <property type="molecule type" value="Genomic_DNA"/>
</dbReference>
<reference evidence="3 4" key="1">
    <citation type="journal article" date="2011" name="Proc. Natl. Acad. Sci. U.S.A.">
        <title>Evolutionary erosion of yeast sex chromosomes by mating-type switching accidents.</title>
        <authorList>
            <person name="Gordon J.L."/>
            <person name="Armisen D."/>
            <person name="Proux-Wera E."/>
            <person name="Oheigeartaigh S.S."/>
            <person name="Byrne K.P."/>
            <person name="Wolfe K.H."/>
        </authorList>
    </citation>
    <scope>NUCLEOTIDE SEQUENCE [LARGE SCALE GENOMIC DNA]</scope>
    <source>
        <strain evidence="4">ATCC MYA-139 / BCRC 22969 / CBS 8797 / CCRC 22969 / KCTC 17520 / NBRC 10181 / NCYC 3082</strain>
    </source>
</reference>
<evidence type="ECO:0000256" key="1">
    <source>
        <dbReference type="SAM" id="MobiDB-lite"/>
    </source>
</evidence>
<gene>
    <name evidence="3" type="primary">KNAG0D00290</name>
    <name evidence="3" type="ordered locus">KNAG_0D00290</name>
</gene>
<dbReference type="STRING" id="1071383.J7RXH3"/>
<dbReference type="RefSeq" id="XP_022464028.1">
    <property type="nucleotide sequence ID" value="XM_022607431.1"/>
</dbReference>
<dbReference type="Proteomes" id="UP000006310">
    <property type="component" value="Chromosome 4"/>
</dbReference>
<feature type="region of interest" description="Disordered" evidence="1">
    <location>
        <begin position="524"/>
        <end position="563"/>
    </location>
</feature>
<evidence type="ECO:0000256" key="2">
    <source>
        <dbReference type="SAM" id="Phobius"/>
    </source>
</evidence>
<keyword evidence="2" id="KW-0472">Membrane</keyword>
<dbReference type="KEGG" id="kng:KNAG_0D00290"/>
<feature type="region of interest" description="Disordered" evidence="1">
    <location>
        <begin position="128"/>
        <end position="219"/>
    </location>
</feature>
<proteinExistence type="predicted"/>
<feature type="region of interest" description="Disordered" evidence="1">
    <location>
        <begin position="1"/>
        <end position="37"/>
    </location>
</feature>
<accession>J7RXH3</accession>
<feature type="transmembrane region" description="Helical" evidence="2">
    <location>
        <begin position="443"/>
        <end position="460"/>
    </location>
</feature>
<dbReference type="GO" id="GO:0005385">
    <property type="term" value="F:zinc ion transmembrane transporter activity"/>
    <property type="evidence" value="ECO:0007669"/>
    <property type="project" value="EnsemblFungi"/>
</dbReference>
<feature type="compositionally biased region" description="Low complexity" evidence="1">
    <location>
        <begin position="174"/>
        <end position="186"/>
    </location>
</feature>
<feature type="transmembrane region" description="Helical" evidence="2">
    <location>
        <begin position="472"/>
        <end position="497"/>
    </location>
</feature>
<feature type="compositionally biased region" description="Low complexity" evidence="1">
    <location>
        <begin position="128"/>
        <end position="137"/>
    </location>
</feature>
<dbReference type="eggNOG" id="ENOG502QV77">
    <property type="taxonomic scope" value="Eukaryota"/>
</dbReference>
<keyword evidence="2" id="KW-1133">Transmembrane helix</keyword>
<reference evidence="4" key="2">
    <citation type="submission" date="2012-08" db="EMBL/GenBank/DDBJ databases">
        <title>Genome sequence of Kazachstania naganishii.</title>
        <authorList>
            <person name="Gordon J.L."/>
            <person name="Armisen D."/>
            <person name="Proux-Wera E."/>
            <person name="OhEigeartaigh S.S."/>
            <person name="Byrne K.P."/>
            <person name="Wolfe K.H."/>
        </authorList>
    </citation>
    <scope>NUCLEOTIDE SEQUENCE [LARGE SCALE GENOMIC DNA]</scope>
    <source>
        <strain evidence="4">ATCC MYA-139 / BCRC 22969 / CBS 8797 / CCRC 22969 / KCTC 17520 / NBRC 10181 / NCYC 3082</strain>
    </source>
</reference>
<dbReference type="GeneID" id="34525471"/>